<evidence type="ECO:0000313" key="4">
    <source>
        <dbReference type="Proteomes" id="UP000255505"/>
    </source>
</evidence>
<gene>
    <name evidence="3" type="ORF">CT19425_MP50179</name>
</gene>
<feature type="domain" description="Immunity protein 72" evidence="1">
    <location>
        <begin position="192"/>
        <end position="285"/>
    </location>
</feature>
<keyword evidence="3" id="KW-0614">Plasmid</keyword>
<dbReference type="Proteomes" id="UP000255505">
    <property type="component" value="Plasmid II"/>
</dbReference>
<organism evidence="3 4">
    <name type="scientific">Cupriavidus taiwanensis</name>
    <dbReference type="NCBI Taxonomy" id="164546"/>
    <lineage>
        <taxon>Bacteria</taxon>
        <taxon>Pseudomonadati</taxon>
        <taxon>Pseudomonadota</taxon>
        <taxon>Betaproteobacteria</taxon>
        <taxon>Burkholderiales</taxon>
        <taxon>Burkholderiaceae</taxon>
        <taxon>Cupriavidus</taxon>
    </lineage>
</organism>
<evidence type="ECO:0000313" key="3">
    <source>
        <dbReference type="EMBL" id="SPK75143.1"/>
    </source>
</evidence>
<protein>
    <submittedName>
        <fullName evidence="3">Conserved hypothethical protein</fullName>
    </submittedName>
</protein>
<dbReference type="InterPro" id="IPR028950">
    <property type="entry name" value="Imm71"/>
</dbReference>
<name>A0A375IK93_9BURK</name>
<dbReference type="Pfam" id="PF15584">
    <property type="entry name" value="Imm72"/>
    <property type="match status" value="1"/>
</dbReference>
<geneLocation type="plasmid" evidence="3">
    <name>II</name>
</geneLocation>
<dbReference type="EMBL" id="LT991977">
    <property type="protein sequence ID" value="SPK75143.1"/>
    <property type="molecule type" value="Genomic_DNA"/>
</dbReference>
<feature type="domain" description="Immunity protein 71" evidence="2">
    <location>
        <begin position="10"/>
        <end position="157"/>
    </location>
</feature>
<dbReference type="Pfam" id="PF15602">
    <property type="entry name" value="Imm71"/>
    <property type="match status" value="1"/>
</dbReference>
<dbReference type="InterPro" id="IPR028966">
    <property type="entry name" value="Imm72"/>
</dbReference>
<dbReference type="AlphaFoldDB" id="A0A375IK93"/>
<evidence type="ECO:0000259" key="2">
    <source>
        <dbReference type="Pfam" id="PF15602"/>
    </source>
</evidence>
<reference evidence="3 4" key="1">
    <citation type="submission" date="2018-01" db="EMBL/GenBank/DDBJ databases">
        <authorList>
            <person name="Gaut B.S."/>
            <person name="Morton B.R."/>
            <person name="Clegg M.T."/>
            <person name="Duvall M.R."/>
        </authorList>
    </citation>
    <scope>NUCLEOTIDE SEQUENCE [LARGE SCALE GENOMIC DNA]</scope>
    <source>
        <strain evidence="3">Cupriavidus taiwanensis LMG 19425</strain>
        <plasmid evidence="4">Plasmid ii</plasmid>
    </source>
</reference>
<proteinExistence type="predicted"/>
<accession>A0A375IK93</accession>
<evidence type="ECO:0000259" key="1">
    <source>
        <dbReference type="Pfam" id="PF15584"/>
    </source>
</evidence>
<sequence length="357" mass="40802">MGLNNRPSMSDDERKILFLWLKQISSYTAWNRVLSYYKLWADAAENCRRMASAVGCDDTSRVSDSDYVSILMGLAHCEDGVLRLRSGDKRVFKFDVNGDFAMADRPLTYWNKYLIRIEWREHPPISEQDTPGWTAFHRAFLDLSEAWGEIAPDVLEPWDANAESHTFYNEGLKSTLQKMVYSFPLPEVPDPENSTLVRSGRMVPCSGIWEPVEVPKPRIFSLIKQKQIPKGPFPIIGTMSYLHAESEAPNMAAYGEERGLPATWRLLWRDARYEDGLLPEEENSYRFLMPETKGKFERTAASKDIRDTLVWASSGQPAPRAGRWLAENDLNISIITDIGDILPLHQGLPTRWIIEAD</sequence>